<feature type="domain" description="Protein kinase" evidence="3">
    <location>
        <begin position="769"/>
        <end position="957"/>
    </location>
</feature>
<evidence type="ECO:0000259" key="4">
    <source>
        <dbReference type="SMART" id="SM00382"/>
    </source>
</evidence>
<organism evidence="5 6">
    <name type="scientific">Gigaspora margarita</name>
    <dbReference type="NCBI Taxonomy" id="4874"/>
    <lineage>
        <taxon>Eukaryota</taxon>
        <taxon>Fungi</taxon>
        <taxon>Fungi incertae sedis</taxon>
        <taxon>Mucoromycota</taxon>
        <taxon>Glomeromycotina</taxon>
        <taxon>Glomeromycetes</taxon>
        <taxon>Diversisporales</taxon>
        <taxon>Gigasporaceae</taxon>
        <taxon>Gigaspora</taxon>
    </lineage>
</organism>
<protein>
    <submittedName>
        <fullName evidence="5">22861_t:CDS:1</fullName>
    </submittedName>
</protein>
<evidence type="ECO:0000259" key="3">
    <source>
        <dbReference type="SMART" id="SM00220"/>
    </source>
</evidence>
<gene>
    <name evidence="5" type="ORF">GMARGA_LOCUS526</name>
</gene>
<dbReference type="EMBL" id="CAJVQB010000089">
    <property type="protein sequence ID" value="CAG8465663.1"/>
    <property type="molecule type" value="Genomic_DNA"/>
</dbReference>
<evidence type="ECO:0000313" key="6">
    <source>
        <dbReference type="Proteomes" id="UP000789901"/>
    </source>
</evidence>
<dbReference type="InterPro" id="IPR001270">
    <property type="entry name" value="ClpA/B"/>
</dbReference>
<keyword evidence="6" id="KW-1185">Reference proteome</keyword>
<dbReference type="InterPro" id="IPR027417">
    <property type="entry name" value="P-loop_NTPase"/>
</dbReference>
<keyword evidence="1" id="KW-0433">Leucine-rich repeat</keyword>
<dbReference type="SMART" id="SM00220">
    <property type="entry name" value="S_TKc"/>
    <property type="match status" value="1"/>
</dbReference>
<dbReference type="InterPro" id="IPR027065">
    <property type="entry name" value="Lon_Prtase"/>
</dbReference>
<sequence length="1028" mass="117610">MDHKDNLSEKDLEYQRYLQELEDPNYQAYQEDNNLTDQELRKRTGLSQDKLENILFTRIEKVNPDELIDAASKLRVINKITITDHYQQAHSDITNELILDLLKAKINGLERMRPDKKYENRDKLSPARLKVIYMPVPTLGGRFNTFAKEEEDAIESFMTELALICAEVQQKNIIQAKVYAQIEDFFVTTTRSRQVVRTNESKGRKTISYEEPLLEIPDMTKGSFASQVSEQAPEIMISEGIPLIDQEETEDPAAVAHLINAFPGVEIQFKQFLPRFQKTAEIVQQEEEQLPIVKEVVDDDISEKEYLCLKQENPNQIKKTGGVFKDKLILRLADCESLIEAFSKKIKMLPVARINQVVGYTDLKQKMADFVDGYNELIEEGIEPPSQMFLLLGPPGVGKTFIVEMLAQAMDRPSETISMNGKKETSVFFGVPQEYAGAGTGEIIKNMCQSKDRAMVFLFDEFEKCDKLVQKVLGNITDAMVNKKFKDVFFDYPVPINNLIIFCTANYPEDIEPFLLSRLTPVQVKPLNFAERIKAAKGMLAYNFKKYKIIDLQGNVELDASDPARNRTAYENYPVNGTCTRKNESYNIDNFGQTRSQITWLYIPKKSLTGTLDLSGFDNLEYLNCSNNQLTELKLNNCNKLKELGCSNNQLTQIIYPTNPENVTYLSIGDNKLNSNLTVFSQFKNLKTLYLDNNRITGSLEPLKNLPLTRLNISNTDIDSAGFNKEQTKTLVAAGFKPNNYETAKKELTENIKSLAVQAKLELIPYNQFTNIEYLAKANKEIVLKTLTNSQHLNLNFLKEITNHKAFNDKDRFVVKYHGITQNPDTKEYSMVMDYIPHAEGLKSIHKKGLAHCDLHPSNVLNRKAFNNTFCYLTDLGLSRLVSEENEEGKIYGQLLANCYPYSDLDFSDEVAQAFSAVKIYSNFKQRPSTEELYNFIKNWHQEIKNNQDTLFNQQYLAIKEAYDNFSLNTVYQIHPTATTSRLIDTKTITQQLQKLEASKGVDLVEIPEDIEQEQQIAQIIHNPPQEF</sequence>
<dbReference type="Gene3D" id="3.80.10.10">
    <property type="entry name" value="Ribonuclease Inhibitor"/>
    <property type="match status" value="1"/>
</dbReference>
<reference evidence="5 6" key="1">
    <citation type="submission" date="2021-06" db="EMBL/GenBank/DDBJ databases">
        <authorList>
            <person name="Kallberg Y."/>
            <person name="Tangrot J."/>
            <person name="Rosling A."/>
        </authorList>
    </citation>
    <scope>NUCLEOTIDE SEQUENCE [LARGE SCALE GENOMIC DNA]</scope>
    <source>
        <strain evidence="5 6">120-4 pot B 10/14</strain>
    </source>
</reference>
<dbReference type="InterPro" id="IPR032675">
    <property type="entry name" value="LRR_dom_sf"/>
</dbReference>
<dbReference type="InterPro" id="IPR011009">
    <property type="entry name" value="Kinase-like_dom_sf"/>
</dbReference>
<dbReference type="InterPro" id="IPR003959">
    <property type="entry name" value="ATPase_AAA_core"/>
</dbReference>
<dbReference type="PRINTS" id="PR00300">
    <property type="entry name" value="CLPPROTEASEA"/>
</dbReference>
<dbReference type="InterPro" id="IPR001611">
    <property type="entry name" value="Leu-rich_rpt"/>
</dbReference>
<dbReference type="Gene3D" id="3.40.50.300">
    <property type="entry name" value="P-loop containing nucleotide triphosphate hydrolases"/>
    <property type="match status" value="1"/>
</dbReference>
<dbReference type="Pfam" id="PF00004">
    <property type="entry name" value="AAA"/>
    <property type="match status" value="1"/>
</dbReference>
<dbReference type="Gene3D" id="1.10.510.10">
    <property type="entry name" value="Transferase(Phosphotransferase) domain 1"/>
    <property type="match status" value="1"/>
</dbReference>
<evidence type="ECO:0000256" key="1">
    <source>
        <dbReference type="ARBA" id="ARBA00022614"/>
    </source>
</evidence>
<dbReference type="InterPro" id="IPR000719">
    <property type="entry name" value="Prot_kinase_dom"/>
</dbReference>
<evidence type="ECO:0000313" key="5">
    <source>
        <dbReference type="EMBL" id="CAG8465663.1"/>
    </source>
</evidence>
<feature type="domain" description="AAA+ ATPase" evidence="4">
    <location>
        <begin position="385"/>
        <end position="529"/>
    </location>
</feature>
<proteinExistence type="predicted"/>
<dbReference type="Proteomes" id="UP000789901">
    <property type="component" value="Unassembled WGS sequence"/>
</dbReference>
<dbReference type="InterPro" id="IPR003593">
    <property type="entry name" value="AAA+_ATPase"/>
</dbReference>
<accession>A0ABM8VWQ9</accession>
<dbReference type="SUPFAM" id="SSF52540">
    <property type="entry name" value="P-loop containing nucleoside triphosphate hydrolases"/>
    <property type="match status" value="1"/>
</dbReference>
<comment type="caution">
    <text evidence="5">The sequence shown here is derived from an EMBL/GenBank/DDBJ whole genome shotgun (WGS) entry which is preliminary data.</text>
</comment>
<dbReference type="PROSITE" id="PS51450">
    <property type="entry name" value="LRR"/>
    <property type="match status" value="1"/>
</dbReference>
<name>A0ABM8VWQ9_GIGMA</name>
<dbReference type="SUPFAM" id="SSF56112">
    <property type="entry name" value="Protein kinase-like (PK-like)"/>
    <property type="match status" value="1"/>
</dbReference>
<evidence type="ECO:0000256" key="2">
    <source>
        <dbReference type="ARBA" id="ARBA00022737"/>
    </source>
</evidence>
<dbReference type="SUPFAM" id="SSF52058">
    <property type="entry name" value="L domain-like"/>
    <property type="match status" value="1"/>
</dbReference>
<keyword evidence="2" id="KW-0677">Repeat</keyword>
<dbReference type="SMART" id="SM00382">
    <property type="entry name" value="AAA"/>
    <property type="match status" value="1"/>
</dbReference>
<dbReference type="PANTHER" id="PTHR10046">
    <property type="entry name" value="ATP DEPENDENT LON PROTEASE FAMILY MEMBER"/>
    <property type="match status" value="1"/>
</dbReference>